<dbReference type="WBParaSite" id="TCLT_0000110801-mRNA-1">
    <property type="protein sequence ID" value="TCLT_0000110801-mRNA-1"/>
    <property type="gene ID" value="TCLT_0000110801"/>
</dbReference>
<dbReference type="OrthoDB" id="5837974at2759"/>
<reference evidence="2 3" key="2">
    <citation type="submission" date="2018-11" db="EMBL/GenBank/DDBJ databases">
        <authorList>
            <consortium name="Pathogen Informatics"/>
        </authorList>
    </citation>
    <scope>NUCLEOTIDE SEQUENCE [LARGE SCALE GENOMIC DNA]</scope>
</reference>
<accession>A0A0N5CLV5</accession>
<dbReference type="AlphaFoldDB" id="A0A0N5CLV5"/>
<proteinExistence type="predicted"/>
<evidence type="ECO:0000256" key="1">
    <source>
        <dbReference type="SAM" id="MobiDB-lite"/>
    </source>
</evidence>
<evidence type="ECO:0000313" key="4">
    <source>
        <dbReference type="WBParaSite" id="TCLT_0000110801-mRNA-1"/>
    </source>
</evidence>
<feature type="compositionally biased region" description="Basic and acidic residues" evidence="1">
    <location>
        <begin position="255"/>
        <end position="267"/>
    </location>
</feature>
<dbReference type="STRING" id="103827.A0A0N5CLV5"/>
<feature type="region of interest" description="Disordered" evidence="1">
    <location>
        <begin position="239"/>
        <end position="267"/>
    </location>
</feature>
<evidence type="ECO:0000313" key="3">
    <source>
        <dbReference type="Proteomes" id="UP000276776"/>
    </source>
</evidence>
<keyword evidence="3" id="KW-1185">Reference proteome</keyword>
<dbReference type="OMA" id="HWSRFMS"/>
<protein>
    <submittedName>
        <fullName evidence="4">DUF1713 domain-containing protein</fullName>
    </submittedName>
</protein>
<organism evidence="4">
    <name type="scientific">Thelazia callipaeda</name>
    <name type="common">Oriental eyeworm</name>
    <name type="synonym">Parasitic nematode</name>
    <dbReference type="NCBI Taxonomy" id="103827"/>
    <lineage>
        <taxon>Eukaryota</taxon>
        <taxon>Metazoa</taxon>
        <taxon>Ecdysozoa</taxon>
        <taxon>Nematoda</taxon>
        <taxon>Chromadorea</taxon>
        <taxon>Rhabditida</taxon>
        <taxon>Spirurina</taxon>
        <taxon>Spiruromorpha</taxon>
        <taxon>Thelazioidea</taxon>
        <taxon>Thelaziidae</taxon>
        <taxon>Thelazia</taxon>
    </lineage>
</organism>
<gene>
    <name evidence="2" type="ORF">TCLT_LOCUS1109</name>
</gene>
<dbReference type="Proteomes" id="UP000276776">
    <property type="component" value="Unassembled WGS sequence"/>
</dbReference>
<reference evidence="4" key="1">
    <citation type="submission" date="2017-02" db="UniProtKB">
        <authorList>
            <consortium name="WormBaseParasite"/>
        </authorList>
    </citation>
    <scope>IDENTIFICATION</scope>
</reference>
<evidence type="ECO:0000313" key="2">
    <source>
        <dbReference type="EMBL" id="VDM96367.1"/>
    </source>
</evidence>
<name>A0A0N5CLV5_THECL</name>
<sequence length="267" mass="31843">MSLVQARHHLLYSPETYHANRQIACVDSILKQIFKQLPAKNKQMVFTLPGISRRNLCVPGFFVREILEKFDPHPETQIPLELPQRFPVREKVGGERMLRIRRHKMRKHKRRKRFDRDYFKYQKYHRQKKAKAENLFKNRMSKIIEGYRAFDPEKYIKDIIARAKQDVTKDVAPSGRRKYPHWSTLVTLEELYGLPSTDYIDKKAGLVGEDDRDKIRLLKNEYDEKYRGFLCQVIPDKKNPWKSEENRKPSNGPKKITDDSQTKTKKE</sequence>
<feature type="compositionally biased region" description="Basic and acidic residues" evidence="1">
    <location>
        <begin position="239"/>
        <end position="248"/>
    </location>
</feature>
<dbReference type="EMBL" id="UYYF01000119">
    <property type="protein sequence ID" value="VDM96367.1"/>
    <property type="molecule type" value="Genomic_DNA"/>
</dbReference>